<dbReference type="Pfam" id="PF15370">
    <property type="entry name" value="NOPCHAP1"/>
    <property type="match status" value="1"/>
</dbReference>
<organism evidence="2 3">
    <name type="scientific">Gadus morhua</name>
    <name type="common">Atlantic cod</name>
    <dbReference type="NCBI Taxonomy" id="8049"/>
    <lineage>
        <taxon>Eukaryota</taxon>
        <taxon>Metazoa</taxon>
        <taxon>Chordata</taxon>
        <taxon>Craniata</taxon>
        <taxon>Vertebrata</taxon>
        <taxon>Euteleostomi</taxon>
        <taxon>Actinopterygii</taxon>
        <taxon>Neopterygii</taxon>
        <taxon>Teleostei</taxon>
        <taxon>Neoteleostei</taxon>
        <taxon>Acanthomorphata</taxon>
        <taxon>Zeiogadaria</taxon>
        <taxon>Gadariae</taxon>
        <taxon>Gadiformes</taxon>
        <taxon>Gadoidei</taxon>
        <taxon>Gadidae</taxon>
        <taxon>Gadus</taxon>
    </lineage>
</organism>
<evidence type="ECO:0000313" key="3">
    <source>
        <dbReference type="Proteomes" id="UP000694546"/>
    </source>
</evidence>
<dbReference type="Ensembl" id="ENSGMOT00000069471.1">
    <property type="protein sequence ID" value="ENSGMOP00000055197.1"/>
    <property type="gene ID" value="ENSGMOG00000036482.1"/>
</dbReference>
<dbReference type="GO" id="GO:0062064">
    <property type="term" value="F:box C/D methylation guide snoRNP complex binding"/>
    <property type="evidence" value="ECO:0007669"/>
    <property type="project" value="TreeGrafter"/>
</dbReference>
<keyword evidence="3" id="KW-1185">Reference proteome</keyword>
<dbReference type="OMA" id="FDIECVE"/>
<dbReference type="InterPro" id="IPR027921">
    <property type="entry name" value="NOPCHAP1"/>
</dbReference>
<dbReference type="PANTHER" id="PTHR28674">
    <property type="entry name" value="SIMILAR TO DNA SEGMENT, CHR 10, WAYNE STATE UNIVERSITY 102,-EXPRESSED"/>
    <property type="match status" value="1"/>
</dbReference>
<dbReference type="GO" id="GO:0000492">
    <property type="term" value="P:box C/D snoRNP assembly"/>
    <property type="evidence" value="ECO:0007669"/>
    <property type="project" value="InterPro"/>
</dbReference>
<sequence>MSGLSPTQQGALQRNASKPAFTFHPAALQQGHTCYRTQMDVFIKRSASQMEVDTEKTSSPELLSCGHGGGLCIHDKLLLKPKLSSSLQTEKVPRSSVLGRLQNFLPQMAAANDKLMVQIQDSPAGQFDIEQVEEAERVIEMDVALVELSGSEEEEETSEEEEEDSDEEQEVNLKLPSDGSRKKRANIQVLETKAQ</sequence>
<feature type="region of interest" description="Disordered" evidence="1">
    <location>
        <begin position="147"/>
        <end position="195"/>
    </location>
</feature>
<reference evidence="2" key="2">
    <citation type="submission" date="2025-09" db="UniProtKB">
        <authorList>
            <consortium name="Ensembl"/>
        </authorList>
    </citation>
    <scope>IDENTIFICATION</scope>
</reference>
<dbReference type="AlphaFoldDB" id="A0A8C5FR29"/>
<proteinExistence type="predicted"/>
<dbReference type="GeneTree" id="ENSGT00940000165155"/>
<dbReference type="Proteomes" id="UP000694546">
    <property type="component" value="Chromosome 4"/>
</dbReference>
<evidence type="ECO:0000313" key="2">
    <source>
        <dbReference type="Ensembl" id="ENSGMOP00000055197.1"/>
    </source>
</evidence>
<name>A0A8C5FR29_GADMO</name>
<accession>A0A8C5FR29</accession>
<dbReference type="PANTHER" id="PTHR28674:SF1">
    <property type="entry name" value="NOP PROTEIN CHAPERONE 1"/>
    <property type="match status" value="1"/>
</dbReference>
<reference evidence="2" key="1">
    <citation type="submission" date="2025-08" db="UniProtKB">
        <authorList>
            <consortium name="Ensembl"/>
        </authorList>
    </citation>
    <scope>IDENTIFICATION</scope>
</reference>
<evidence type="ECO:0000256" key="1">
    <source>
        <dbReference type="SAM" id="MobiDB-lite"/>
    </source>
</evidence>
<feature type="compositionally biased region" description="Acidic residues" evidence="1">
    <location>
        <begin position="150"/>
        <end position="170"/>
    </location>
</feature>
<protein>
    <submittedName>
        <fullName evidence="2">NOP protein chaperone 1</fullName>
    </submittedName>
</protein>